<name>A0A7D8Z1U0_VANHU</name>
<dbReference type="PROSITE" id="PS00698">
    <property type="entry name" value="GH9_3"/>
    <property type="match status" value="1"/>
</dbReference>
<evidence type="ECO:0000256" key="1">
    <source>
        <dbReference type="ARBA" id="ARBA00000966"/>
    </source>
</evidence>
<evidence type="ECO:0000256" key="11">
    <source>
        <dbReference type="SAM" id="Phobius"/>
    </source>
</evidence>
<dbReference type="Proteomes" id="UP000473826">
    <property type="component" value="Unassembled WGS sequence"/>
</dbReference>
<evidence type="ECO:0000313" key="13">
    <source>
        <dbReference type="EMBL" id="TXT07503.1"/>
    </source>
</evidence>
<dbReference type="GO" id="GO:0030245">
    <property type="term" value="P:cellulose catabolic process"/>
    <property type="evidence" value="ECO:0007669"/>
    <property type="project" value="UniProtKB-KW"/>
</dbReference>
<dbReference type="InterPro" id="IPR012341">
    <property type="entry name" value="6hp_glycosidase-like_sf"/>
</dbReference>
<comment type="catalytic activity">
    <reaction evidence="1 9">
        <text>Endohydrolysis of (1-&gt;4)-beta-D-glucosidic linkages in cellulose, lichenin and cereal beta-D-glucans.</text>
        <dbReference type="EC" id="3.2.1.4"/>
    </reaction>
</comment>
<keyword evidence="11" id="KW-1133">Transmembrane helix</keyword>
<evidence type="ECO:0000256" key="5">
    <source>
        <dbReference type="ARBA" id="ARBA00023277"/>
    </source>
</evidence>
<feature type="transmembrane region" description="Helical" evidence="11">
    <location>
        <begin position="554"/>
        <end position="574"/>
    </location>
</feature>
<protein>
    <recommendedName>
        <fullName evidence="9">Endoglucanase</fullName>
        <ecNumber evidence="9">3.2.1.4</ecNumber>
    </recommendedName>
</protein>
<evidence type="ECO:0000256" key="7">
    <source>
        <dbReference type="ARBA" id="ARBA00023326"/>
    </source>
</evidence>
<comment type="caution">
    <text evidence="13">The sequence shown here is derived from an EMBL/GenBank/DDBJ whole genome shotgun (WGS) entry which is preliminary data.</text>
</comment>
<keyword evidence="6 8" id="KW-0326">Glycosidase</keyword>
<dbReference type="Pfam" id="PF00759">
    <property type="entry name" value="Glyco_hydro_9"/>
    <property type="match status" value="1"/>
</dbReference>
<proteinExistence type="inferred from homology"/>
<keyword evidence="14" id="KW-1185">Reference proteome</keyword>
<feature type="signal peptide" evidence="9">
    <location>
        <begin position="1"/>
        <end position="21"/>
    </location>
</feature>
<feature type="domain" description="Glycoside hydrolase family 9" evidence="12">
    <location>
        <begin position="50"/>
        <end position="505"/>
    </location>
</feature>
<keyword evidence="7 8" id="KW-0624">Polysaccharide degradation</keyword>
<evidence type="ECO:0000256" key="6">
    <source>
        <dbReference type="ARBA" id="ARBA00023295"/>
    </source>
</evidence>
<evidence type="ECO:0000256" key="8">
    <source>
        <dbReference type="PROSITE-ProRule" id="PRU10060"/>
    </source>
</evidence>
<sequence length="592" mass="62907">MLLLPALIAALLAAAHAAAQAAPSPTYTPPDASQGTVASPAGASPNPQWSNLLGNTLWFYDAQRSGRLGAGAYGNRVGWRNDSALQDGADWNLDLSGGWYDAGDYIKATFPLGYTMFSLAWGALSYGPGYDAAHQTAYLDGTLRWGYDWLMRAHPSDDVLFVQVGGNDADLAYWGGDQNIPTPRQGFPVNASHPGTDAWASTAAAFALGSLAYSGAQWNTSASAHAPASLTNGTYAALLLQHAESLYKTAKSTTPQATYSQSVPQIKAAYSSSGFGDDLTIAALALAAATNSSSYYQDAYNYYQQYALSGKRLVWNWDSRSPAAFVLFAEVANARPGIAQAAGLATNLTGWQQETEAYLDSIVNGKQGYLTKGGLLFYPGDSDEASLNPAVAAATLMLRYAPLASSGDKTAAYNSFAKDQIDYLLGNNPMSRVYIVGQHPNSPQNPHSALAAGGSNINNIRSDPETEAYVLYGAMPGGPLKNDKFWDYRDDWVQTEIALDYNSNLPSIAAYQIVNGSADPFYVSLAANSYTTPGGQPCDAALPCRSGLSAGAKAGVAIGVILAVILIVGALLFWQRDRVRRWRSGYRFPGTK</sequence>
<evidence type="ECO:0000256" key="9">
    <source>
        <dbReference type="RuleBase" id="RU361166"/>
    </source>
</evidence>
<evidence type="ECO:0000313" key="14">
    <source>
        <dbReference type="Proteomes" id="UP000473826"/>
    </source>
</evidence>
<keyword evidence="5 8" id="KW-0119">Carbohydrate metabolism</keyword>
<keyword evidence="4 9" id="KW-0136">Cellulose degradation</keyword>
<dbReference type="Gene3D" id="1.50.10.10">
    <property type="match status" value="1"/>
</dbReference>
<dbReference type="InterPro" id="IPR008928">
    <property type="entry name" value="6-hairpin_glycosidase_sf"/>
</dbReference>
<evidence type="ECO:0000256" key="2">
    <source>
        <dbReference type="ARBA" id="ARBA00007072"/>
    </source>
</evidence>
<dbReference type="PANTHER" id="PTHR22298">
    <property type="entry name" value="ENDO-1,4-BETA-GLUCANASE"/>
    <property type="match status" value="1"/>
</dbReference>
<keyword evidence="9" id="KW-0732">Signal</keyword>
<dbReference type="OrthoDB" id="10257085at2759"/>
<feature type="chain" id="PRO_5029033944" description="Endoglucanase" evidence="9">
    <location>
        <begin position="22"/>
        <end position="592"/>
    </location>
</feature>
<dbReference type="EMBL" id="QKWK01000008">
    <property type="protein sequence ID" value="TXT07503.1"/>
    <property type="molecule type" value="Genomic_DNA"/>
</dbReference>
<reference evidence="13 14" key="1">
    <citation type="journal article" date="2019" name="PLoS Genet.">
        <title>Convergent evolution of linked mating-type loci in basidiomycete fungi.</title>
        <authorList>
            <person name="Sun S."/>
            <person name="Coelho M.A."/>
            <person name="Heitman J."/>
            <person name="Nowrousian M."/>
        </authorList>
    </citation>
    <scope>NUCLEOTIDE SEQUENCE [LARGE SCALE GENOMIC DNA]</scope>
    <source>
        <strain evidence="13 14">CBS 4282</strain>
    </source>
</reference>
<dbReference type="AlphaFoldDB" id="A0A7D8Z1U0"/>
<evidence type="ECO:0000256" key="4">
    <source>
        <dbReference type="ARBA" id="ARBA00023001"/>
    </source>
</evidence>
<dbReference type="EC" id="3.2.1.4" evidence="9"/>
<evidence type="ECO:0000259" key="12">
    <source>
        <dbReference type="Pfam" id="PF00759"/>
    </source>
</evidence>
<dbReference type="InterPro" id="IPR033126">
    <property type="entry name" value="Glyco_hydro_9_Asp/Glu_AS"/>
</dbReference>
<gene>
    <name evidence="13" type="ORF">VHUM_03223</name>
</gene>
<accession>A0A7D8Z1U0</accession>
<dbReference type="InterPro" id="IPR001701">
    <property type="entry name" value="Glyco_hydro_9"/>
</dbReference>
<keyword evidence="11" id="KW-0812">Transmembrane</keyword>
<comment type="similarity">
    <text evidence="2 8 9">Belongs to the glycosyl hydrolase 9 (cellulase E) family.</text>
</comment>
<evidence type="ECO:0000256" key="3">
    <source>
        <dbReference type="ARBA" id="ARBA00022801"/>
    </source>
</evidence>
<feature type="active site" evidence="8">
    <location>
        <position position="487"/>
    </location>
</feature>
<organism evidence="13 14">
    <name type="scientific">Vanrija humicola</name>
    <name type="common">Yeast</name>
    <name type="synonym">Cryptococcus humicola</name>
    <dbReference type="NCBI Taxonomy" id="5417"/>
    <lineage>
        <taxon>Eukaryota</taxon>
        <taxon>Fungi</taxon>
        <taxon>Dikarya</taxon>
        <taxon>Basidiomycota</taxon>
        <taxon>Agaricomycotina</taxon>
        <taxon>Tremellomycetes</taxon>
        <taxon>Trichosporonales</taxon>
        <taxon>Trichosporonaceae</taxon>
        <taxon>Vanrija</taxon>
    </lineage>
</organism>
<dbReference type="GO" id="GO:0008810">
    <property type="term" value="F:cellulase activity"/>
    <property type="evidence" value="ECO:0007669"/>
    <property type="project" value="UniProtKB-EC"/>
</dbReference>
<keyword evidence="3 8" id="KW-0378">Hydrolase</keyword>
<feature type="active site" evidence="8">
    <location>
        <position position="496"/>
    </location>
</feature>
<dbReference type="SUPFAM" id="SSF48208">
    <property type="entry name" value="Six-hairpin glycosidases"/>
    <property type="match status" value="1"/>
</dbReference>
<keyword evidence="11" id="KW-0472">Membrane</keyword>
<evidence type="ECO:0000256" key="10">
    <source>
        <dbReference type="SAM" id="MobiDB-lite"/>
    </source>
</evidence>
<feature type="region of interest" description="Disordered" evidence="10">
    <location>
        <begin position="23"/>
        <end position="44"/>
    </location>
</feature>